<reference evidence="2 3" key="1">
    <citation type="submission" date="2019-07" db="EMBL/GenBank/DDBJ databases">
        <title>Whole genome shotgun sequence of Segetibacter aerophilus NBRC 106135.</title>
        <authorList>
            <person name="Hosoyama A."/>
            <person name="Uohara A."/>
            <person name="Ohji S."/>
            <person name="Ichikawa N."/>
        </authorList>
    </citation>
    <scope>NUCLEOTIDE SEQUENCE [LARGE SCALE GENOMIC DNA]</scope>
    <source>
        <strain evidence="2 3">NBRC 106135</strain>
    </source>
</reference>
<dbReference type="InterPro" id="IPR002913">
    <property type="entry name" value="START_lipid-bd_dom"/>
</dbReference>
<dbReference type="PANTHER" id="PTHR19308:SF14">
    <property type="entry name" value="START DOMAIN-CONTAINING PROTEIN"/>
    <property type="match status" value="1"/>
</dbReference>
<dbReference type="Proteomes" id="UP000321513">
    <property type="component" value="Unassembled WGS sequence"/>
</dbReference>
<dbReference type="AlphaFoldDB" id="A0A512BJB3"/>
<accession>A0A512BJB3</accession>
<name>A0A512BJB3_9BACT</name>
<evidence type="ECO:0000313" key="2">
    <source>
        <dbReference type="EMBL" id="GEO12053.1"/>
    </source>
</evidence>
<dbReference type="PIRSF" id="PIRSF039033">
    <property type="entry name" value="START_dom"/>
    <property type="match status" value="1"/>
</dbReference>
<dbReference type="InterPro" id="IPR051213">
    <property type="entry name" value="START_lipid_transfer"/>
</dbReference>
<dbReference type="OrthoDB" id="5734556at2"/>
<proteinExistence type="predicted"/>
<evidence type="ECO:0000313" key="3">
    <source>
        <dbReference type="Proteomes" id="UP000321513"/>
    </source>
</evidence>
<protein>
    <recommendedName>
        <fullName evidence="1">START domain-containing protein</fullName>
    </recommendedName>
</protein>
<sequence length="228" mass="26374">MKHTEEISMNMTTGRKYHLLTTLFLLAVPFITFSQKTWELVKTKDDIHIYKRSVEGSSLKELKVVSTFQSSLSGFVAFIQDVPAQTSYMYNCSLAKVLKEINEKELIFYQQLKAPWPFSDRDGIYHQVIEQNAATKVVTIRSNAMSDYLPKTKDFIRVPKMKCSWIIKPNVSGGVDAEYYFYGEPGGTLPTWLINMFIAEAPYKTQVKIHELIKQKKYQEAKIDYIKN</sequence>
<evidence type="ECO:0000259" key="1">
    <source>
        <dbReference type="PROSITE" id="PS50848"/>
    </source>
</evidence>
<gene>
    <name evidence="2" type="ORF">SAE01_45490</name>
</gene>
<dbReference type="Gene3D" id="3.30.530.20">
    <property type="match status" value="1"/>
</dbReference>
<organism evidence="2 3">
    <name type="scientific">Segetibacter aerophilus</name>
    <dbReference type="NCBI Taxonomy" id="670293"/>
    <lineage>
        <taxon>Bacteria</taxon>
        <taxon>Pseudomonadati</taxon>
        <taxon>Bacteroidota</taxon>
        <taxon>Chitinophagia</taxon>
        <taxon>Chitinophagales</taxon>
        <taxon>Chitinophagaceae</taxon>
        <taxon>Segetibacter</taxon>
    </lineage>
</organism>
<dbReference type="Pfam" id="PF01852">
    <property type="entry name" value="START"/>
    <property type="match status" value="1"/>
</dbReference>
<dbReference type="PROSITE" id="PS50848">
    <property type="entry name" value="START"/>
    <property type="match status" value="1"/>
</dbReference>
<dbReference type="EMBL" id="BJYT01000037">
    <property type="protein sequence ID" value="GEO12053.1"/>
    <property type="molecule type" value="Genomic_DNA"/>
</dbReference>
<dbReference type="InterPro" id="IPR023393">
    <property type="entry name" value="START-like_dom_sf"/>
</dbReference>
<dbReference type="RefSeq" id="WP_147206181.1">
    <property type="nucleotide sequence ID" value="NZ_BJYT01000037.1"/>
</dbReference>
<dbReference type="InterPro" id="IPR028347">
    <property type="entry name" value="START_dom_prot"/>
</dbReference>
<dbReference type="GO" id="GO:0005737">
    <property type="term" value="C:cytoplasm"/>
    <property type="evidence" value="ECO:0007669"/>
    <property type="project" value="UniProtKB-ARBA"/>
</dbReference>
<comment type="caution">
    <text evidence="2">The sequence shown here is derived from an EMBL/GenBank/DDBJ whole genome shotgun (WGS) entry which is preliminary data.</text>
</comment>
<feature type="domain" description="START" evidence="1">
    <location>
        <begin position="38"/>
        <end position="218"/>
    </location>
</feature>
<dbReference type="PANTHER" id="PTHR19308">
    <property type="entry name" value="PHOSPHATIDYLCHOLINE TRANSFER PROTEIN"/>
    <property type="match status" value="1"/>
</dbReference>
<dbReference type="CDD" id="cd08876">
    <property type="entry name" value="START_1"/>
    <property type="match status" value="1"/>
</dbReference>
<keyword evidence="3" id="KW-1185">Reference proteome</keyword>
<dbReference type="GO" id="GO:0008289">
    <property type="term" value="F:lipid binding"/>
    <property type="evidence" value="ECO:0007669"/>
    <property type="project" value="InterPro"/>
</dbReference>
<dbReference type="SUPFAM" id="SSF55961">
    <property type="entry name" value="Bet v1-like"/>
    <property type="match status" value="1"/>
</dbReference>